<evidence type="ECO:0000256" key="5">
    <source>
        <dbReference type="ARBA" id="ARBA00022989"/>
    </source>
</evidence>
<dbReference type="InterPro" id="IPR036259">
    <property type="entry name" value="MFS_trans_sf"/>
</dbReference>
<evidence type="ECO:0000256" key="2">
    <source>
        <dbReference type="ARBA" id="ARBA00022448"/>
    </source>
</evidence>
<feature type="transmembrane region" description="Helical" evidence="7">
    <location>
        <begin position="41"/>
        <end position="61"/>
    </location>
</feature>
<feature type="transmembrane region" description="Helical" evidence="7">
    <location>
        <begin position="98"/>
        <end position="120"/>
    </location>
</feature>
<evidence type="ECO:0000256" key="4">
    <source>
        <dbReference type="ARBA" id="ARBA00022692"/>
    </source>
</evidence>
<gene>
    <name evidence="9" type="ORF">DJ70_01550</name>
</gene>
<dbReference type="InterPro" id="IPR050171">
    <property type="entry name" value="MFS_Transporters"/>
</dbReference>
<protein>
    <submittedName>
        <fullName evidence="9">MFS transporter</fullName>
    </submittedName>
</protein>
<keyword evidence="6 7" id="KW-0472">Membrane</keyword>
<keyword evidence="2" id="KW-0813">Transport</keyword>
<evidence type="ECO:0000256" key="7">
    <source>
        <dbReference type="SAM" id="Phobius"/>
    </source>
</evidence>
<feature type="transmembrane region" description="Helical" evidence="7">
    <location>
        <begin position="267"/>
        <end position="286"/>
    </location>
</feature>
<dbReference type="PROSITE" id="PS50850">
    <property type="entry name" value="MFS"/>
    <property type="match status" value="1"/>
</dbReference>
<dbReference type="PANTHER" id="PTHR23517:SF3">
    <property type="entry name" value="INTEGRAL MEMBRANE TRANSPORT PROTEIN"/>
    <property type="match status" value="1"/>
</dbReference>
<dbReference type="InterPro" id="IPR011701">
    <property type="entry name" value="MFS"/>
</dbReference>
<feature type="transmembrane region" description="Helical" evidence="7">
    <location>
        <begin position="298"/>
        <end position="331"/>
    </location>
</feature>
<evidence type="ECO:0000313" key="9">
    <source>
        <dbReference type="EMBL" id="OYR58983.1"/>
    </source>
</evidence>
<comment type="subcellular location">
    <subcellularLocation>
        <location evidence="1">Cell membrane</location>
        <topology evidence="1">Multi-pass membrane protein</topology>
    </subcellularLocation>
</comment>
<name>A0A256IRB3_9EURY</name>
<dbReference type="PANTHER" id="PTHR23517">
    <property type="entry name" value="RESISTANCE PROTEIN MDTM, PUTATIVE-RELATED-RELATED"/>
    <property type="match status" value="1"/>
</dbReference>
<evidence type="ECO:0000259" key="8">
    <source>
        <dbReference type="PROSITE" id="PS50850"/>
    </source>
</evidence>
<dbReference type="GO" id="GO:0022857">
    <property type="term" value="F:transmembrane transporter activity"/>
    <property type="evidence" value="ECO:0007669"/>
    <property type="project" value="InterPro"/>
</dbReference>
<feature type="domain" description="Major facilitator superfamily (MFS) profile" evidence="8">
    <location>
        <begin position="11"/>
        <end position="408"/>
    </location>
</feature>
<comment type="caution">
    <text evidence="9">The sequence shown here is derived from an EMBL/GenBank/DDBJ whole genome shotgun (WGS) entry which is preliminary data.</text>
</comment>
<feature type="transmembrane region" description="Helical" evidence="7">
    <location>
        <begin position="141"/>
        <end position="163"/>
    </location>
</feature>
<dbReference type="Gene3D" id="1.20.1250.20">
    <property type="entry name" value="MFS general substrate transporter like domains"/>
    <property type="match status" value="2"/>
</dbReference>
<feature type="transmembrane region" description="Helical" evidence="7">
    <location>
        <begin position="386"/>
        <end position="406"/>
    </location>
</feature>
<keyword evidence="10" id="KW-1185">Reference proteome</keyword>
<evidence type="ECO:0000256" key="6">
    <source>
        <dbReference type="ARBA" id="ARBA00023136"/>
    </source>
</evidence>
<evidence type="ECO:0000256" key="3">
    <source>
        <dbReference type="ARBA" id="ARBA00022475"/>
    </source>
</evidence>
<dbReference type="SUPFAM" id="SSF103473">
    <property type="entry name" value="MFS general substrate transporter"/>
    <property type="match status" value="1"/>
</dbReference>
<sequence length="408" mass="41741">MDLRRLAAYDVLLLTALLWFLGKFLRYAFPPLFEPLRASYGVSNAAVGTAYTGFMLVYALMQFPSGALADRVGAVRVMAAGAVVAGLGALALAVDAPFVALAAVMLVIGGGTGAHKTVAVRLLARVYPARTGRALGAHDTIGALGGVAAPAAVVLFLSAPPFLAGLLDRLPGTRWRGLFVVSGVVVLAVAAAFALRVPDRLPENADRGERRGGPEPSARDYLALFRDRRMTAFVLVTIASSFAYNGAVAFFPLYLSRAAGLSASTASLLYSVLFAVTFVQLVSGDLSDRLGRLPVMTIALGLAAVSLVAVVVLADAGPLALGVLVAAFGIGSHGYRPVRGAYLVEVLPDRIAGGGLGVIRTLLMGAGALAPGIVGATADVAGFRSAFAVLAGAVALAALVAAALWITE</sequence>
<evidence type="ECO:0000313" key="10">
    <source>
        <dbReference type="Proteomes" id="UP000216308"/>
    </source>
</evidence>
<dbReference type="AlphaFoldDB" id="A0A256IRB3"/>
<dbReference type="InterPro" id="IPR020846">
    <property type="entry name" value="MFS_dom"/>
</dbReference>
<keyword evidence="3" id="KW-1003">Cell membrane</keyword>
<accession>A0A256IRB3</accession>
<dbReference type="RefSeq" id="WP_094529545.1">
    <property type="nucleotide sequence ID" value="NZ_NHPJ01000015.1"/>
</dbReference>
<organism evidence="9 10">
    <name type="scientific">Halorubrum halodurans</name>
    <dbReference type="NCBI Taxonomy" id="1383851"/>
    <lineage>
        <taxon>Archaea</taxon>
        <taxon>Methanobacteriati</taxon>
        <taxon>Methanobacteriota</taxon>
        <taxon>Stenosarchaea group</taxon>
        <taxon>Halobacteria</taxon>
        <taxon>Halobacteriales</taxon>
        <taxon>Haloferacaceae</taxon>
        <taxon>Halorubrum</taxon>
    </lineage>
</organism>
<dbReference type="Pfam" id="PF07690">
    <property type="entry name" value="MFS_1"/>
    <property type="match status" value="1"/>
</dbReference>
<dbReference type="Proteomes" id="UP000216308">
    <property type="component" value="Unassembled WGS sequence"/>
</dbReference>
<dbReference type="EMBL" id="NHPJ01000015">
    <property type="protein sequence ID" value="OYR58983.1"/>
    <property type="molecule type" value="Genomic_DNA"/>
</dbReference>
<evidence type="ECO:0000256" key="1">
    <source>
        <dbReference type="ARBA" id="ARBA00004651"/>
    </source>
</evidence>
<keyword evidence="5 7" id="KW-1133">Transmembrane helix</keyword>
<dbReference type="OrthoDB" id="204820at2157"/>
<reference evidence="9 10" key="1">
    <citation type="journal article" date="2014" name="Front. Microbiol.">
        <title>Population and genomic analysis of the genus Halorubrum.</title>
        <authorList>
            <person name="Fullmer M.S."/>
            <person name="Soucy S.M."/>
            <person name="Swithers K.S."/>
            <person name="Makkay A.M."/>
            <person name="Wheeler R."/>
            <person name="Ventosa A."/>
            <person name="Gogarten J.P."/>
            <person name="Papke R.T."/>
        </authorList>
    </citation>
    <scope>NUCLEOTIDE SEQUENCE [LARGE SCALE GENOMIC DNA]</scope>
    <source>
        <strain evidence="9 10">Cb34</strain>
    </source>
</reference>
<keyword evidence="4 7" id="KW-0812">Transmembrane</keyword>
<feature type="transmembrane region" description="Helical" evidence="7">
    <location>
        <begin position="73"/>
        <end position="92"/>
    </location>
</feature>
<feature type="transmembrane region" description="Helical" evidence="7">
    <location>
        <begin position="175"/>
        <end position="195"/>
    </location>
</feature>
<feature type="transmembrane region" description="Helical" evidence="7">
    <location>
        <begin position="351"/>
        <end position="374"/>
    </location>
</feature>
<feature type="transmembrane region" description="Helical" evidence="7">
    <location>
        <begin position="232"/>
        <end position="255"/>
    </location>
</feature>
<dbReference type="GO" id="GO:0005886">
    <property type="term" value="C:plasma membrane"/>
    <property type="evidence" value="ECO:0007669"/>
    <property type="project" value="UniProtKB-SubCell"/>
</dbReference>
<proteinExistence type="predicted"/>
<feature type="transmembrane region" description="Helical" evidence="7">
    <location>
        <begin position="7"/>
        <end position="29"/>
    </location>
</feature>